<evidence type="ECO:0000256" key="2">
    <source>
        <dbReference type="PROSITE-ProRule" id="PRU00176"/>
    </source>
</evidence>
<dbReference type="Gene3D" id="3.30.70.330">
    <property type="match status" value="2"/>
</dbReference>
<dbReference type="InterPro" id="IPR000504">
    <property type="entry name" value="RRM_dom"/>
</dbReference>
<dbReference type="PANTHER" id="PTHR10501">
    <property type="entry name" value="U1 SMALL NUCLEAR RIBONUCLEOPROTEIN A/U2 SMALL NUCLEAR RIBONUCLEOPROTEIN B"/>
    <property type="match status" value="1"/>
</dbReference>
<evidence type="ECO:0000259" key="4">
    <source>
        <dbReference type="PROSITE" id="PS50102"/>
    </source>
</evidence>
<dbReference type="AlphaFoldDB" id="A0A367K8N1"/>
<proteinExistence type="predicted"/>
<accession>A0A367K8N1</accession>
<dbReference type="Pfam" id="PF00076">
    <property type="entry name" value="RRM_1"/>
    <property type="match status" value="1"/>
</dbReference>
<evidence type="ECO:0000313" key="5">
    <source>
        <dbReference type="EMBL" id="RCH98574.1"/>
    </source>
</evidence>
<dbReference type="InterPro" id="IPR035979">
    <property type="entry name" value="RBD_domain_sf"/>
</dbReference>
<protein>
    <recommendedName>
        <fullName evidence="4">RRM domain-containing protein</fullName>
    </recommendedName>
</protein>
<dbReference type="Proteomes" id="UP000253551">
    <property type="component" value="Unassembled WGS sequence"/>
</dbReference>
<dbReference type="InterPro" id="IPR012677">
    <property type="entry name" value="Nucleotide-bd_a/b_plait_sf"/>
</dbReference>
<feature type="domain" description="RRM" evidence="4">
    <location>
        <begin position="281"/>
        <end position="360"/>
    </location>
</feature>
<dbReference type="EMBL" id="PJQM01002050">
    <property type="protein sequence ID" value="RCH98574.1"/>
    <property type="molecule type" value="Genomic_DNA"/>
</dbReference>
<dbReference type="SUPFAM" id="SSF54928">
    <property type="entry name" value="RNA-binding domain, RBD"/>
    <property type="match status" value="2"/>
</dbReference>
<dbReference type="OrthoDB" id="431169at2759"/>
<evidence type="ECO:0000313" key="6">
    <source>
        <dbReference type="Proteomes" id="UP000253551"/>
    </source>
</evidence>
<organism evidence="5 6">
    <name type="scientific">Rhizopus stolonifer</name>
    <name type="common">Rhizopus nigricans</name>
    <dbReference type="NCBI Taxonomy" id="4846"/>
    <lineage>
        <taxon>Eukaryota</taxon>
        <taxon>Fungi</taxon>
        <taxon>Fungi incertae sedis</taxon>
        <taxon>Mucoromycota</taxon>
        <taxon>Mucoromycotina</taxon>
        <taxon>Mucoromycetes</taxon>
        <taxon>Mucorales</taxon>
        <taxon>Mucorineae</taxon>
        <taxon>Rhizopodaceae</taxon>
        <taxon>Rhizopus</taxon>
    </lineage>
</organism>
<reference evidence="5 6" key="1">
    <citation type="journal article" date="2018" name="G3 (Bethesda)">
        <title>Phylogenetic and Phylogenomic Definition of Rhizopus Species.</title>
        <authorList>
            <person name="Gryganskyi A.P."/>
            <person name="Golan J."/>
            <person name="Dolatabadi S."/>
            <person name="Mondo S."/>
            <person name="Robb S."/>
            <person name="Idnurm A."/>
            <person name="Muszewska A."/>
            <person name="Steczkiewicz K."/>
            <person name="Masonjones S."/>
            <person name="Liao H.L."/>
            <person name="Gajdeczka M.T."/>
            <person name="Anike F."/>
            <person name="Vuek A."/>
            <person name="Anishchenko I.M."/>
            <person name="Voigt K."/>
            <person name="de Hoog G.S."/>
            <person name="Smith M.E."/>
            <person name="Heitman J."/>
            <person name="Vilgalys R."/>
            <person name="Stajich J.E."/>
        </authorList>
    </citation>
    <scope>NUCLEOTIDE SEQUENCE [LARGE SCALE GENOMIC DNA]</scope>
    <source>
        <strain evidence="5 6">LSU 92-RS-03</strain>
    </source>
</reference>
<keyword evidence="1 2" id="KW-0694">RNA-binding</keyword>
<dbReference type="GO" id="GO:0003723">
    <property type="term" value="F:RNA binding"/>
    <property type="evidence" value="ECO:0007669"/>
    <property type="project" value="UniProtKB-UniRule"/>
</dbReference>
<sequence length="387" mass="43201">MGIYSQDMIREDSMDPSSPPSSVIQSPFSAASPVLEDVTTIFVVGFPDDMQEREFQNMFVFAKGFEGASLKWHCKQDEETNENNKKQMIGFARFASRSEAAEAVEILNGRKVDIEKNSVFKAEMAKKNLHIKKGTNSSAVLPTTAPMTIHTRNAGQKNPKWAGSQYEPFSPIHDPFFRGDTLLNDAKSIDTRRSSIISPHSPFQQQSFHLFSKPAFMIDPEPDSFHYLSKSLPMSNFDSILDGKLLEEVSLSRKNSCQPNVTTSLSRLGTAAAVDQNPPCNTLYVGNLPSNTNQEELRSVFSKCEGYKRMSYRIKSTQQGPMCFVEFEDVLCATQAMTSLQAYMLSNSVKGGIRLSFSKNPLFIKPTKESDINFNFREMGAALLADL</sequence>
<feature type="region of interest" description="Disordered" evidence="3">
    <location>
        <begin position="1"/>
        <end position="27"/>
    </location>
</feature>
<name>A0A367K8N1_RHIST</name>
<dbReference type="PROSITE" id="PS50102">
    <property type="entry name" value="RRM"/>
    <property type="match status" value="2"/>
</dbReference>
<gene>
    <name evidence="5" type="ORF">CU098_006414</name>
</gene>
<evidence type="ECO:0000256" key="1">
    <source>
        <dbReference type="ARBA" id="ARBA00022884"/>
    </source>
</evidence>
<dbReference type="SMART" id="SM00360">
    <property type="entry name" value="RRM"/>
    <property type="match status" value="2"/>
</dbReference>
<dbReference type="STRING" id="4846.A0A367K8N1"/>
<evidence type="ECO:0000256" key="3">
    <source>
        <dbReference type="SAM" id="MobiDB-lite"/>
    </source>
</evidence>
<comment type="caution">
    <text evidence="5">The sequence shown here is derived from an EMBL/GenBank/DDBJ whole genome shotgun (WGS) entry which is preliminary data.</text>
</comment>
<keyword evidence="6" id="KW-1185">Reference proteome</keyword>
<feature type="domain" description="RRM" evidence="4">
    <location>
        <begin position="39"/>
        <end position="127"/>
    </location>
</feature>